<dbReference type="PANTHER" id="PTHR20930:SF0">
    <property type="entry name" value="PROTEIN ILRUN"/>
    <property type="match status" value="1"/>
</dbReference>
<evidence type="ECO:0000259" key="2">
    <source>
        <dbReference type="Pfam" id="PF16158"/>
    </source>
</evidence>
<dbReference type="InterPro" id="IPR013783">
    <property type="entry name" value="Ig-like_fold"/>
</dbReference>
<dbReference type="InterPro" id="IPR032350">
    <property type="entry name" value="Nbr1_FW"/>
</dbReference>
<protein>
    <submittedName>
        <fullName evidence="3">N_BRCA1_IG domain-containing protein</fullName>
    </submittedName>
</protein>
<feature type="compositionally biased region" description="Polar residues" evidence="1">
    <location>
        <begin position="274"/>
        <end position="286"/>
    </location>
</feature>
<feature type="region of interest" description="Disordered" evidence="1">
    <location>
        <begin position="264"/>
        <end position="295"/>
    </location>
</feature>
<dbReference type="SUPFAM" id="SSF46934">
    <property type="entry name" value="UBA-like"/>
    <property type="match status" value="1"/>
</dbReference>
<feature type="region of interest" description="Disordered" evidence="1">
    <location>
        <begin position="45"/>
        <end position="75"/>
    </location>
</feature>
<dbReference type="GO" id="GO:0016236">
    <property type="term" value="P:macroautophagy"/>
    <property type="evidence" value="ECO:0007669"/>
    <property type="project" value="TreeGrafter"/>
</dbReference>
<keyword evidence="4" id="KW-1185">Reference proteome</keyword>
<dbReference type="PANTHER" id="PTHR20930">
    <property type="entry name" value="OVARIAN CARCINOMA ANTIGEN CA125-RELATED"/>
    <property type="match status" value="1"/>
</dbReference>
<dbReference type="AlphaFoldDB" id="A0A182W5J5"/>
<dbReference type="InterPro" id="IPR009060">
    <property type="entry name" value="UBA-like_sf"/>
</dbReference>
<feature type="compositionally biased region" description="Polar residues" evidence="1">
    <location>
        <begin position="45"/>
        <end position="67"/>
    </location>
</feature>
<dbReference type="Gene3D" id="1.10.8.10">
    <property type="entry name" value="DNA helicase RuvA subunit, C-terminal domain"/>
    <property type="match status" value="1"/>
</dbReference>
<dbReference type="GO" id="GO:0043130">
    <property type="term" value="F:ubiquitin binding"/>
    <property type="evidence" value="ECO:0007669"/>
    <property type="project" value="TreeGrafter"/>
</dbReference>
<name>A0A182W5J5_9DIPT</name>
<sequence length="295" mass="32839">RRPIRSRERNTVQVLGATANNQSVQSKQRQRRSCSLFAAGQAQSSLRTNSVQSSSASNMDHTDQNSSNPPPDDIEQNFLTQFSSMVTTDKEELVLQFQSIGGNVNHSTATFFLDMTNWNLQAAVGCYFDFMSQNRQPSMKLLNDITVGKGEKLTPSTAIKLTWLLENNGDIAWPYGSYISLRRNPSMMQENFAPSYEDLKYVVPSVLPNDTVTVSVQLVSPSTEGFFETVWSIYTPNGTSFGENIISRIEVSLDGTMATTQQFFSAPRDPTDDPNPQQSTADSQLNEPDDSEMWG</sequence>
<dbReference type="InterPro" id="IPR039517">
    <property type="entry name" value="C6orf106_UBA-like"/>
</dbReference>
<dbReference type="Pfam" id="PF16158">
    <property type="entry name" value="N_BRCA1_IG"/>
    <property type="match status" value="1"/>
</dbReference>
<dbReference type="FunFam" id="1.10.8.10:FF:000111">
    <property type="entry name" value="Uncharacterized protein, isoform A"/>
    <property type="match status" value="1"/>
</dbReference>
<evidence type="ECO:0000313" key="3">
    <source>
        <dbReference type="EnsemblMetazoa" id="AMIN005611-PA"/>
    </source>
</evidence>
<reference evidence="4" key="1">
    <citation type="submission" date="2013-03" db="EMBL/GenBank/DDBJ databases">
        <title>The Genome Sequence of Anopheles minimus MINIMUS1.</title>
        <authorList>
            <consortium name="The Broad Institute Genomics Platform"/>
            <person name="Neafsey D.E."/>
            <person name="Walton C."/>
            <person name="Walker B."/>
            <person name="Young S.K."/>
            <person name="Zeng Q."/>
            <person name="Gargeya S."/>
            <person name="Fitzgerald M."/>
            <person name="Haas B."/>
            <person name="Abouelleil A."/>
            <person name="Allen A.W."/>
            <person name="Alvarado L."/>
            <person name="Arachchi H.M."/>
            <person name="Berlin A.M."/>
            <person name="Chapman S.B."/>
            <person name="Gainer-Dewar J."/>
            <person name="Goldberg J."/>
            <person name="Griggs A."/>
            <person name="Gujja S."/>
            <person name="Hansen M."/>
            <person name="Howarth C."/>
            <person name="Imamovic A."/>
            <person name="Ireland A."/>
            <person name="Larimer J."/>
            <person name="McCowan C."/>
            <person name="Murphy C."/>
            <person name="Pearson M."/>
            <person name="Poon T.W."/>
            <person name="Priest M."/>
            <person name="Roberts A."/>
            <person name="Saif S."/>
            <person name="Shea T."/>
            <person name="Sisk P."/>
            <person name="Sykes S."/>
            <person name="Wortman J."/>
            <person name="Nusbaum C."/>
            <person name="Birren B."/>
        </authorList>
    </citation>
    <scope>NUCLEOTIDE SEQUENCE [LARGE SCALE GENOMIC DNA]</scope>
    <source>
        <strain evidence="4">MINIMUS1</strain>
    </source>
</reference>
<dbReference type="CDD" id="cd14349">
    <property type="entry name" value="UBA_CF106"/>
    <property type="match status" value="1"/>
</dbReference>
<evidence type="ECO:0000313" key="4">
    <source>
        <dbReference type="Proteomes" id="UP000075920"/>
    </source>
</evidence>
<dbReference type="Pfam" id="PF14555">
    <property type="entry name" value="UBA_4"/>
    <property type="match status" value="1"/>
</dbReference>
<dbReference type="STRING" id="112268.A0A182W5J5"/>
<dbReference type="Proteomes" id="UP000075920">
    <property type="component" value="Unassembled WGS sequence"/>
</dbReference>
<dbReference type="EnsemblMetazoa" id="AMIN005611-RA">
    <property type="protein sequence ID" value="AMIN005611-PA"/>
    <property type="gene ID" value="AMIN005611"/>
</dbReference>
<dbReference type="VEuPathDB" id="VectorBase:AMIN005611"/>
<proteinExistence type="predicted"/>
<feature type="domain" description="Nbr1 FW" evidence="2">
    <location>
        <begin position="146"/>
        <end position="251"/>
    </location>
</feature>
<reference evidence="3" key="2">
    <citation type="submission" date="2020-05" db="UniProtKB">
        <authorList>
            <consortium name="EnsemblMetazoa"/>
        </authorList>
    </citation>
    <scope>IDENTIFICATION</scope>
    <source>
        <strain evidence="3">MINIMUS1</strain>
    </source>
</reference>
<dbReference type="GO" id="GO:0000407">
    <property type="term" value="C:phagophore assembly site"/>
    <property type="evidence" value="ECO:0007669"/>
    <property type="project" value="TreeGrafter"/>
</dbReference>
<accession>A0A182W5J5</accession>
<dbReference type="Gene3D" id="2.60.40.10">
    <property type="entry name" value="Immunoglobulins"/>
    <property type="match status" value="1"/>
</dbReference>
<evidence type="ECO:0000256" key="1">
    <source>
        <dbReference type="SAM" id="MobiDB-lite"/>
    </source>
</evidence>
<dbReference type="CDD" id="cd14947">
    <property type="entry name" value="NBR1_like"/>
    <property type="match status" value="1"/>
</dbReference>
<organism evidence="3 4">
    <name type="scientific">Anopheles minimus</name>
    <dbReference type="NCBI Taxonomy" id="112268"/>
    <lineage>
        <taxon>Eukaryota</taxon>
        <taxon>Metazoa</taxon>
        <taxon>Ecdysozoa</taxon>
        <taxon>Arthropoda</taxon>
        <taxon>Hexapoda</taxon>
        <taxon>Insecta</taxon>
        <taxon>Pterygota</taxon>
        <taxon>Neoptera</taxon>
        <taxon>Endopterygota</taxon>
        <taxon>Diptera</taxon>
        <taxon>Nematocera</taxon>
        <taxon>Culicoidea</taxon>
        <taxon>Culicidae</taxon>
        <taxon>Anophelinae</taxon>
        <taxon>Anopheles</taxon>
    </lineage>
</organism>